<reference evidence="1" key="1">
    <citation type="submission" date="2020-05" db="EMBL/GenBank/DDBJ databases">
        <authorList>
            <person name="Chiriac C."/>
            <person name="Salcher M."/>
            <person name="Ghai R."/>
            <person name="Kavagutti S V."/>
        </authorList>
    </citation>
    <scope>NUCLEOTIDE SEQUENCE</scope>
</reference>
<accession>A0A6J6IKE0</accession>
<sequence>MLKDLPAIPMWYGVSNGGYSTLVSDVKFGWNSVPLLQNIIKN</sequence>
<organism evidence="1">
    <name type="scientific">freshwater metagenome</name>
    <dbReference type="NCBI Taxonomy" id="449393"/>
    <lineage>
        <taxon>unclassified sequences</taxon>
        <taxon>metagenomes</taxon>
        <taxon>ecological metagenomes</taxon>
    </lineage>
</organism>
<name>A0A6J6IKE0_9ZZZZ</name>
<dbReference type="AlphaFoldDB" id="A0A6J6IKE0"/>
<protein>
    <submittedName>
        <fullName evidence="1">Unannotated protein</fullName>
    </submittedName>
</protein>
<proteinExistence type="predicted"/>
<dbReference type="EMBL" id="CAEZVD010000095">
    <property type="protein sequence ID" value="CAB4624878.1"/>
    <property type="molecule type" value="Genomic_DNA"/>
</dbReference>
<evidence type="ECO:0000313" key="1">
    <source>
        <dbReference type="EMBL" id="CAB4624878.1"/>
    </source>
</evidence>
<gene>
    <name evidence="1" type="ORF">UFOPK1909_00827</name>
</gene>